<evidence type="ECO:0000259" key="1">
    <source>
        <dbReference type="PROSITE" id="PS50165"/>
    </source>
</evidence>
<dbReference type="GO" id="GO:0009381">
    <property type="term" value="F:excinuclease ABC activity"/>
    <property type="evidence" value="ECO:0007669"/>
    <property type="project" value="InterPro"/>
</dbReference>
<accession>A0AAD4R7Q7</accession>
<reference evidence="2" key="1">
    <citation type="submission" date="2022-01" db="EMBL/GenBank/DDBJ databases">
        <title>Genome Sequence Resource for Two Populations of Ditylenchus destructor, the Migratory Endoparasitic Phytonematode.</title>
        <authorList>
            <person name="Zhang H."/>
            <person name="Lin R."/>
            <person name="Xie B."/>
        </authorList>
    </citation>
    <scope>NUCLEOTIDE SEQUENCE</scope>
    <source>
        <strain evidence="2">BazhouSP</strain>
    </source>
</reference>
<sequence>MDEADIQRCLSNPNNHIQSQGFLSLIVALRNERDDQRKKKLQLILFECLRSNFDNVAGWAVEAIESLYLAQKESDRQLIQSLFDEALSSIKKDVSTNLQCSNRNAAIVDLVFRVIHSQSDNKDFNFRSSGLIVRLAKSLPPEQTNLILSFWEEAPPTISIPIAVQLIHSSGLSQNFKVSLLIECVKILDANSQLVFLHFFECISHHLLSLNIHLVYDHLNDFSEFRTRLILDYHANNTKLLKRLQLSHLHDKVFNLSNILYSGQLQPAAQILQTICGKSDDILSHPVCLPALVSFYTIVQELNKAQSLNVSNFPINELKKALNACQQGFKSRNNGNPFGSDDEKISGLTAYFTWIVSEKNRILTFFCFCLHHKDVLSSSTTLLSFICGLYSFIGNMDELNNFFEMCIWMTESSCLQNQLVLLLFTLFSLGDQERKRMILKKLPNIAKNQTVTKQILKFLFALSGTSSREWAYEAVSELWSAHNWIINEAEMEQHFLLIRPTKDDDDAILLKMNLIRKICTSEQGERLVPQLLSLLSPQQPNFTSHSLVAEAVFALTDLCRQSLLEVGKTKERILASLKLDTIRSSREKYDQKTLEAYCEFMSTSAIDPDDYELALKCTCELWDLKDHPIESVSAAAWYALSKFPLASLVDAKILNTVDDEYITEAPELSGKYLFDIANNIKSINVYTNFGNFLHNAIKCEVEEFPRHLYSADSNIESKKIQSCASQSKLVNQTSLCNPFLVQLLPVLRDTFEKDDSQLEIITFALVETFTKNVTMEQKRAARCMQIFSNALLKAHVDSNFEFGSTLRYLAYWKTGLEFVFPLYYESRKKTNTNFTIAGARDMFIDGMQKAMDQVKEAAINVVLSLPFLCNIVNIKSSEENKLDSNLSWQISVIEFLAQLAIKGYKPRSLPAFQKYTARTNQIVVAAQLSLALLLNKYEIDFFADERLPERLVEQITVNESSAASNWIRFFITGLLPMESKTEHIDATAKDNTAWLSVVVKMFTAGEYLSQILEPTRLLKVCHGRHNVKLVANLLDVESALLTNLMDELQSESGLEGKFSDTLKESNLAEIVNLTTIFRSFAEMCETDQQNYGGQFARRIEKILTANLPNQTNAQLAEAVANFLASYYVGNLPGRLGVVAPKTYNRLPENSILRETVDQLKLSTDTRKRSILLKALLKHKRSDGRSLPPLDWSILYKPNEDFQGLYCDLLQLAIEQQNIKLATKVIQSHRLDFTNSFGNLCDILSLNLETIQRILPTSIFTSLLDSLLSAISTKIYQKTTIISVCHTLCNFAKHSEHVRDAIRKIAPKIKSARSVLHPFFELFGNVFSSDTYGTDLNTPNDVIVGTWLETKCISKMNIQKVTGLLMKTNMCWDECKNPAQIEPYASSLLIAASHSMELNLDQRLAFLGQLVSMLRITKTSFQSSFSTSDLKSIKVYLDLFIVFIISAPSKSGVPFLFIDETNSDNSTWEIAVNSFPEIFHDFIAHLLFNSSGSCPKDALKTIVLYLVELLTVEGLTSTSALTENQRICIKYKQTLCLAKAQPQLFAPPRSPVWRMRQNSRNETAPSVRASLWPVHWGNTQTAACVFFHSLVHRDEGGAFLASSLLPPLLIIFHGIYG</sequence>
<keyword evidence="3" id="KW-1185">Reference proteome</keyword>
<organism evidence="2 3">
    <name type="scientific">Ditylenchus destructor</name>
    <dbReference type="NCBI Taxonomy" id="166010"/>
    <lineage>
        <taxon>Eukaryota</taxon>
        <taxon>Metazoa</taxon>
        <taxon>Ecdysozoa</taxon>
        <taxon>Nematoda</taxon>
        <taxon>Chromadorea</taxon>
        <taxon>Rhabditida</taxon>
        <taxon>Tylenchina</taxon>
        <taxon>Tylenchomorpha</taxon>
        <taxon>Sphaerularioidea</taxon>
        <taxon>Anguinidae</taxon>
        <taxon>Anguininae</taxon>
        <taxon>Ditylenchus</taxon>
    </lineage>
</organism>
<evidence type="ECO:0000313" key="3">
    <source>
        <dbReference type="Proteomes" id="UP001201812"/>
    </source>
</evidence>
<dbReference type="InterPro" id="IPR001162">
    <property type="entry name" value="UvrC_RNase_H_dom"/>
</dbReference>
<name>A0AAD4R7Q7_9BILA</name>
<evidence type="ECO:0000313" key="2">
    <source>
        <dbReference type="EMBL" id="KAI1728764.1"/>
    </source>
</evidence>
<dbReference type="Proteomes" id="UP001201812">
    <property type="component" value="Unassembled WGS sequence"/>
</dbReference>
<gene>
    <name evidence="2" type="ORF">DdX_00967</name>
</gene>
<dbReference type="PROSITE" id="PS50165">
    <property type="entry name" value="UVRC"/>
    <property type="match status" value="1"/>
</dbReference>
<feature type="domain" description="UvrC family homology region profile" evidence="1">
    <location>
        <begin position="1112"/>
        <end position="1253"/>
    </location>
</feature>
<proteinExistence type="predicted"/>
<dbReference type="EMBL" id="JAKKPZ010000001">
    <property type="protein sequence ID" value="KAI1728764.1"/>
    <property type="molecule type" value="Genomic_DNA"/>
</dbReference>
<comment type="caution">
    <text evidence="2">The sequence shown here is derived from an EMBL/GenBank/DDBJ whole genome shotgun (WGS) entry which is preliminary data.</text>
</comment>
<protein>
    <recommendedName>
        <fullName evidence="1">UvrC family homology region profile domain-containing protein</fullName>
    </recommendedName>
</protein>